<feature type="compositionally biased region" description="Basic and acidic residues" evidence="7">
    <location>
        <begin position="1"/>
        <end position="30"/>
    </location>
</feature>
<organism evidence="9 10">
    <name type="scientific">Dictyostelium firmibasis</name>
    <dbReference type="NCBI Taxonomy" id="79012"/>
    <lineage>
        <taxon>Eukaryota</taxon>
        <taxon>Amoebozoa</taxon>
        <taxon>Evosea</taxon>
        <taxon>Eumycetozoa</taxon>
        <taxon>Dictyostelia</taxon>
        <taxon>Dictyosteliales</taxon>
        <taxon>Dictyosteliaceae</taxon>
        <taxon>Dictyostelium</taxon>
    </lineage>
</organism>
<evidence type="ECO:0000259" key="8">
    <source>
        <dbReference type="PROSITE" id="PS51214"/>
    </source>
</evidence>
<keyword evidence="10" id="KW-1185">Reference proteome</keyword>
<comment type="similarity">
    <text evidence="1 5">Belongs to the importin alpha family.</text>
</comment>
<dbReference type="Gene3D" id="1.25.10.10">
    <property type="entry name" value="Leucine-rich Repeat Variant"/>
    <property type="match status" value="1"/>
</dbReference>
<gene>
    <name evidence="9" type="ORF">RB653_010645</name>
</gene>
<keyword evidence="3" id="KW-0677">Repeat</keyword>
<name>A0AAN7TZQ0_9MYCE</name>
<dbReference type="FunFam" id="1.25.10.10:FF:000009">
    <property type="entry name" value="Importin subunit alpha"/>
    <property type="match status" value="1"/>
</dbReference>
<evidence type="ECO:0000256" key="1">
    <source>
        <dbReference type="ARBA" id="ARBA00010394"/>
    </source>
</evidence>
<dbReference type="InterPro" id="IPR036975">
    <property type="entry name" value="Importin-a_IBB_sf"/>
</dbReference>
<dbReference type="InterPro" id="IPR032413">
    <property type="entry name" value="Arm_3"/>
</dbReference>
<dbReference type="PANTHER" id="PTHR23316">
    <property type="entry name" value="IMPORTIN ALPHA"/>
    <property type="match status" value="1"/>
</dbReference>
<dbReference type="InterPro" id="IPR000225">
    <property type="entry name" value="Armadillo"/>
</dbReference>
<dbReference type="PIRSF" id="PIRSF005673">
    <property type="entry name" value="Importin_alpha"/>
    <property type="match status" value="1"/>
</dbReference>
<dbReference type="GO" id="GO:0061608">
    <property type="term" value="F:nuclear import signal receptor activity"/>
    <property type="evidence" value="ECO:0007669"/>
    <property type="project" value="InterPro"/>
</dbReference>
<dbReference type="InterPro" id="IPR011989">
    <property type="entry name" value="ARM-like"/>
</dbReference>
<dbReference type="AlphaFoldDB" id="A0AAN7TZQ0"/>
<accession>A0AAN7TZQ0</accession>
<feature type="repeat" description="ARM" evidence="6">
    <location>
        <begin position="310"/>
        <end position="352"/>
    </location>
</feature>
<evidence type="ECO:0000256" key="2">
    <source>
        <dbReference type="ARBA" id="ARBA00022448"/>
    </source>
</evidence>
<dbReference type="SMART" id="SM00185">
    <property type="entry name" value="ARM"/>
    <property type="match status" value="8"/>
</dbReference>
<dbReference type="PROSITE" id="PS51214">
    <property type="entry name" value="IBB"/>
    <property type="match status" value="1"/>
</dbReference>
<keyword evidence="4 5" id="KW-0653">Protein transport</keyword>
<sequence>MSSRDKQDSRKKEFKKSLDSETARRKREENSIGIRKTAREELMSKRRGVVQPSAAPSPSYQINVPRNVFDQFQKYENETMENKIINLPGLVTALNSNDQAYVYSSLIQFRKLLSIHANPPIDQVIECGVIPKFNQLLQCNNPKVQFESAWALTNIASGNNKQTQTVIESGSVPIFIHLLCTDTTDEVKEQCAWALGNIAGDTVDSRNYLLKSGAMNALIPLLQYNESNGANASNSERRISLIQNIAWTVSNLCRGKPQPDFSIVSQCLPAIKELINVDNLPSEIYGDLCWALSYLCDGPNTKIQTVIDSGVVPRLVKLLEYPESIVFTPALRAVGNIVTGESTQTQIVIDNNGVELITRLLSVQKKSIRKESCWALSNITAGEPSQIDVVVSNPKTVTTLISLLSHSEHDIKREACWALTNSTNNSSSKSIQTLVRHNILKHFIDLLNSQDLIILKIVLEGLINIVREGDKIKTKTGVNPYVNLITELDGESIICDLQEHLSKDVYKKANELIQFFEHSDFSDSENSEPNINQNGQYEFSSNYNSNSINI</sequence>
<dbReference type="GO" id="GO:0006606">
    <property type="term" value="P:protein import into nucleus"/>
    <property type="evidence" value="ECO:0007669"/>
    <property type="project" value="InterPro"/>
</dbReference>
<feature type="region of interest" description="Disordered" evidence="7">
    <location>
        <begin position="521"/>
        <end position="550"/>
    </location>
</feature>
<dbReference type="EMBL" id="JAVFKY010000006">
    <property type="protein sequence ID" value="KAK5575385.1"/>
    <property type="molecule type" value="Genomic_DNA"/>
</dbReference>
<keyword evidence="2 5" id="KW-0813">Transport</keyword>
<feature type="compositionally biased region" description="Low complexity" evidence="7">
    <location>
        <begin position="540"/>
        <end position="550"/>
    </location>
</feature>
<reference evidence="9 10" key="1">
    <citation type="submission" date="2023-11" db="EMBL/GenBank/DDBJ databases">
        <title>Dfirmibasis_genome.</title>
        <authorList>
            <person name="Edelbroek B."/>
            <person name="Kjellin J."/>
            <person name="Jerlstrom-Hultqvist J."/>
            <person name="Soderbom F."/>
        </authorList>
    </citation>
    <scope>NUCLEOTIDE SEQUENCE [LARGE SCALE GENOMIC DNA]</scope>
    <source>
        <strain evidence="9 10">TNS-C-14</strain>
    </source>
</reference>
<dbReference type="InterPro" id="IPR024931">
    <property type="entry name" value="Importin_alpha"/>
</dbReference>
<comment type="caution">
    <text evidence="9">The sequence shown here is derived from an EMBL/GenBank/DDBJ whole genome shotgun (WGS) entry which is preliminary data.</text>
</comment>
<evidence type="ECO:0000256" key="4">
    <source>
        <dbReference type="ARBA" id="ARBA00022927"/>
    </source>
</evidence>
<dbReference type="Pfam" id="PF01749">
    <property type="entry name" value="IBB"/>
    <property type="match status" value="1"/>
</dbReference>
<feature type="compositionally biased region" description="Polar residues" evidence="7">
    <location>
        <begin position="527"/>
        <end position="539"/>
    </location>
</feature>
<feature type="domain" description="IBB" evidence="8">
    <location>
        <begin position="1"/>
        <end position="56"/>
    </location>
</feature>
<feature type="repeat" description="ARM" evidence="6">
    <location>
        <begin position="128"/>
        <end position="170"/>
    </location>
</feature>
<evidence type="ECO:0000313" key="10">
    <source>
        <dbReference type="Proteomes" id="UP001344447"/>
    </source>
</evidence>
<proteinExistence type="inferred from homology"/>
<dbReference type="GO" id="GO:0005634">
    <property type="term" value="C:nucleus"/>
    <property type="evidence" value="ECO:0007669"/>
    <property type="project" value="UniProtKB-ARBA"/>
</dbReference>
<dbReference type="Proteomes" id="UP001344447">
    <property type="component" value="Unassembled WGS sequence"/>
</dbReference>
<dbReference type="Pfam" id="PF16186">
    <property type="entry name" value="Arm_3"/>
    <property type="match status" value="1"/>
</dbReference>
<evidence type="ECO:0000256" key="5">
    <source>
        <dbReference type="PIRNR" id="PIRNR005673"/>
    </source>
</evidence>
<dbReference type="PROSITE" id="PS50176">
    <property type="entry name" value="ARM_REPEAT"/>
    <property type="match status" value="2"/>
</dbReference>
<dbReference type="Pfam" id="PF00514">
    <property type="entry name" value="Arm"/>
    <property type="match status" value="5"/>
</dbReference>
<evidence type="ECO:0000256" key="6">
    <source>
        <dbReference type="PROSITE-ProRule" id="PRU00259"/>
    </source>
</evidence>
<dbReference type="GO" id="GO:0005737">
    <property type="term" value="C:cytoplasm"/>
    <property type="evidence" value="ECO:0007669"/>
    <property type="project" value="InterPro"/>
</dbReference>
<evidence type="ECO:0000256" key="3">
    <source>
        <dbReference type="ARBA" id="ARBA00022737"/>
    </source>
</evidence>
<dbReference type="Gene3D" id="1.20.5.690">
    <property type="entry name" value="Importin-alpha, importin-beta-binding domain"/>
    <property type="match status" value="1"/>
</dbReference>
<evidence type="ECO:0000313" key="9">
    <source>
        <dbReference type="EMBL" id="KAK5575385.1"/>
    </source>
</evidence>
<protein>
    <recommendedName>
        <fullName evidence="5">Importin subunit alpha</fullName>
    </recommendedName>
</protein>
<evidence type="ECO:0000256" key="7">
    <source>
        <dbReference type="SAM" id="MobiDB-lite"/>
    </source>
</evidence>
<dbReference type="InterPro" id="IPR002652">
    <property type="entry name" value="Importin-a_IBB"/>
</dbReference>
<feature type="region of interest" description="Disordered" evidence="7">
    <location>
        <begin position="1"/>
        <end position="38"/>
    </location>
</feature>
<dbReference type="SUPFAM" id="SSF48371">
    <property type="entry name" value="ARM repeat"/>
    <property type="match status" value="1"/>
</dbReference>
<dbReference type="InterPro" id="IPR016024">
    <property type="entry name" value="ARM-type_fold"/>
</dbReference>